<dbReference type="EMBL" id="BMZG01000006">
    <property type="protein sequence ID" value="GHA73705.1"/>
    <property type="molecule type" value="Genomic_DNA"/>
</dbReference>
<dbReference type="EC" id="3.1.1.29" evidence="1 7"/>
<evidence type="ECO:0000313" key="11">
    <source>
        <dbReference type="Proteomes" id="UP000614287"/>
    </source>
</evidence>
<dbReference type="InterPro" id="IPR018171">
    <property type="entry name" value="Pept_tRNA_hydro_CS"/>
</dbReference>
<evidence type="ECO:0000256" key="8">
    <source>
        <dbReference type="RuleBase" id="RU000673"/>
    </source>
</evidence>
<dbReference type="PROSITE" id="PS01195">
    <property type="entry name" value="PEPT_TRNA_HYDROL_1"/>
    <property type="match status" value="1"/>
</dbReference>
<proteinExistence type="inferred from homology"/>
<feature type="site" description="Stabilizes the basic form of H active site to accept a proton" evidence="7">
    <location>
        <position position="96"/>
    </location>
</feature>
<dbReference type="GO" id="GO:0006515">
    <property type="term" value="P:protein quality control for misfolded or incompletely synthesized proteins"/>
    <property type="evidence" value="ECO:0007669"/>
    <property type="project" value="UniProtKB-UniRule"/>
</dbReference>
<comment type="catalytic activity">
    <reaction evidence="7 8">
        <text>an N-acyl-L-alpha-aminoacyl-tRNA + H2O = an N-acyl-L-amino acid + a tRNA + H(+)</text>
        <dbReference type="Rhea" id="RHEA:54448"/>
        <dbReference type="Rhea" id="RHEA-COMP:10123"/>
        <dbReference type="Rhea" id="RHEA-COMP:13883"/>
        <dbReference type="ChEBI" id="CHEBI:15377"/>
        <dbReference type="ChEBI" id="CHEBI:15378"/>
        <dbReference type="ChEBI" id="CHEBI:59874"/>
        <dbReference type="ChEBI" id="CHEBI:78442"/>
        <dbReference type="ChEBI" id="CHEBI:138191"/>
        <dbReference type="EC" id="3.1.1.29"/>
    </reaction>
</comment>
<feature type="active site" description="Proton acceptor" evidence="7">
    <location>
        <position position="23"/>
    </location>
</feature>
<evidence type="ECO:0000256" key="9">
    <source>
        <dbReference type="RuleBase" id="RU004320"/>
    </source>
</evidence>
<keyword evidence="11" id="KW-1185">Reference proteome</keyword>
<keyword evidence="2 7" id="KW-0820">tRNA-binding</keyword>
<dbReference type="GO" id="GO:0005737">
    <property type="term" value="C:cytoplasm"/>
    <property type="evidence" value="ECO:0007669"/>
    <property type="project" value="UniProtKB-SubCell"/>
</dbReference>
<dbReference type="GO" id="GO:0000049">
    <property type="term" value="F:tRNA binding"/>
    <property type="evidence" value="ECO:0007669"/>
    <property type="project" value="UniProtKB-UniRule"/>
</dbReference>
<dbReference type="InterPro" id="IPR036416">
    <property type="entry name" value="Pept_tRNA_hydro_sf"/>
</dbReference>
<keyword evidence="3 7" id="KW-0378">Hydrolase</keyword>
<evidence type="ECO:0000256" key="1">
    <source>
        <dbReference type="ARBA" id="ARBA00013260"/>
    </source>
</evidence>
<comment type="caution">
    <text evidence="10">The sequence shown here is derived from an EMBL/GenBank/DDBJ whole genome shotgun (WGS) entry which is preliminary data.</text>
</comment>
<name>A0A8J3CN39_9BURK</name>
<evidence type="ECO:0000256" key="4">
    <source>
        <dbReference type="ARBA" id="ARBA00022884"/>
    </source>
</evidence>
<comment type="function">
    <text evidence="7">Hydrolyzes ribosome-free peptidyl-tRNAs (with 1 or more amino acids incorporated), which drop off the ribosome during protein synthesis, or as a result of ribosome stalling.</text>
</comment>
<dbReference type="Pfam" id="PF01195">
    <property type="entry name" value="Pept_tRNA_hydro"/>
    <property type="match status" value="1"/>
</dbReference>
<comment type="subunit">
    <text evidence="7">Monomer.</text>
</comment>
<reference evidence="10" key="1">
    <citation type="journal article" date="2014" name="Int. J. Syst. Evol. Microbiol.">
        <title>Complete genome sequence of Corynebacterium casei LMG S-19264T (=DSM 44701T), isolated from a smear-ripened cheese.</title>
        <authorList>
            <consortium name="US DOE Joint Genome Institute (JGI-PGF)"/>
            <person name="Walter F."/>
            <person name="Albersmeier A."/>
            <person name="Kalinowski J."/>
            <person name="Ruckert C."/>
        </authorList>
    </citation>
    <scope>NUCLEOTIDE SEQUENCE</scope>
    <source>
        <strain evidence="10">KCTC 32501</strain>
    </source>
</reference>
<dbReference type="PANTHER" id="PTHR17224:SF1">
    <property type="entry name" value="PEPTIDYL-TRNA HYDROLASE"/>
    <property type="match status" value="1"/>
</dbReference>
<feature type="binding site" evidence="7">
    <location>
        <position position="69"/>
    </location>
    <ligand>
        <name>tRNA</name>
        <dbReference type="ChEBI" id="CHEBI:17843"/>
    </ligand>
</feature>
<keyword evidence="7" id="KW-0963">Cytoplasm</keyword>
<evidence type="ECO:0000313" key="10">
    <source>
        <dbReference type="EMBL" id="GHA73705.1"/>
    </source>
</evidence>
<feature type="binding site" evidence="7">
    <location>
        <position position="18"/>
    </location>
    <ligand>
        <name>tRNA</name>
        <dbReference type="ChEBI" id="CHEBI:17843"/>
    </ligand>
</feature>
<organism evidence="10 11">
    <name type="scientific">Formosimonas limnophila</name>
    <dbReference type="NCBI Taxonomy" id="1384487"/>
    <lineage>
        <taxon>Bacteria</taxon>
        <taxon>Pseudomonadati</taxon>
        <taxon>Pseudomonadota</taxon>
        <taxon>Betaproteobacteria</taxon>
        <taxon>Burkholderiales</taxon>
        <taxon>Burkholderiaceae</taxon>
        <taxon>Formosimonas</taxon>
    </lineage>
</organism>
<dbReference type="GO" id="GO:0004045">
    <property type="term" value="F:peptidyl-tRNA hydrolase activity"/>
    <property type="evidence" value="ECO:0007669"/>
    <property type="project" value="UniProtKB-UniRule"/>
</dbReference>
<dbReference type="FunFam" id="3.40.50.1470:FF:000001">
    <property type="entry name" value="Peptidyl-tRNA hydrolase"/>
    <property type="match status" value="1"/>
</dbReference>
<evidence type="ECO:0000256" key="7">
    <source>
        <dbReference type="HAMAP-Rule" id="MF_00083"/>
    </source>
</evidence>
<comment type="subcellular location">
    <subcellularLocation>
        <location evidence="7">Cytoplasm</location>
    </subcellularLocation>
</comment>
<evidence type="ECO:0000256" key="3">
    <source>
        <dbReference type="ARBA" id="ARBA00022801"/>
    </source>
</evidence>
<evidence type="ECO:0000256" key="2">
    <source>
        <dbReference type="ARBA" id="ARBA00022555"/>
    </source>
</evidence>
<dbReference type="HAMAP" id="MF_00083">
    <property type="entry name" value="Pept_tRNA_hydro_bact"/>
    <property type="match status" value="1"/>
</dbReference>
<dbReference type="AlphaFoldDB" id="A0A8J3CN39"/>
<dbReference type="Proteomes" id="UP000614287">
    <property type="component" value="Unassembled WGS sequence"/>
</dbReference>
<dbReference type="CDD" id="cd00462">
    <property type="entry name" value="PTH"/>
    <property type="match status" value="1"/>
</dbReference>
<gene>
    <name evidence="7 10" type="primary">pth</name>
    <name evidence="10" type="ORF">GCM10009007_13500</name>
</gene>
<dbReference type="SUPFAM" id="SSF53178">
    <property type="entry name" value="Peptidyl-tRNA hydrolase-like"/>
    <property type="match status" value="1"/>
</dbReference>
<dbReference type="PANTHER" id="PTHR17224">
    <property type="entry name" value="PEPTIDYL-TRNA HYDROLASE"/>
    <property type="match status" value="1"/>
</dbReference>
<feature type="site" description="Discriminates between blocked and unblocked aminoacyl-tRNA" evidence="7">
    <location>
        <position position="13"/>
    </location>
</feature>
<dbReference type="Gene3D" id="3.40.50.1470">
    <property type="entry name" value="Peptidyl-tRNA hydrolase"/>
    <property type="match status" value="1"/>
</dbReference>
<evidence type="ECO:0000256" key="5">
    <source>
        <dbReference type="ARBA" id="ARBA00038063"/>
    </source>
</evidence>
<dbReference type="PROSITE" id="PS01196">
    <property type="entry name" value="PEPT_TRNA_HYDROL_2"/>
    <property type="match status" value="1"/>
</dbReference>
<comment type="function">
    <text evidence="7">Catalyzes the release of premature peptidyl moieties from peptidyl-tRNA molecules trapped in stalled 50S ribosomal subunits, and thus maintains levels of free tRNAs and 50S ribosomes.</text>
</comment>
<accession>A0A8J3CN39</accession>
<evidence type="ECO:0000256" key="6">
    <source>
        <dbReference type="ARBA" id="ARBA00050038"/>
    </source>
</evidence>
<feature type="binding site" evidence="7">
    <location>
        <position position="71"/>
    </location>
    <ligand>
        <name>tRNA</name>
        <dbReference type="ChEBI" id="CHEBI:17843"/>
    </ligand>
</feature>
<dbReference type="NCBIfam" id="TIGR00447">
    <property type="entry name" value="pth"/>
    <property type="match status" value="1"/>
</dbReference>
<sequence>MTHATKLIVGLGNPGAEYENTRHNAGWWLLEAIMRQYNVRLAPESKFQGLAAKARTADGDIWFLQPMMYMNRSGASINALAQFYKINSHDILVLHDELDIPVGTAKLKLGGSTGGHNGLKDTQAKLGTDQFWRLRIGIDHPRNSSIPLQPVVDYVLKPPKQSERSAIEQAMDKAQHILPDWLDGRFEKAMRVLHQK</sequence>
<dbReference type="RefSeq" id="WP_189493182.1">
    <property type="nucleotide sequence ID" value="NZ_BMZG01000006.1"/>
</dbReference>
<dbReference type="GO" id="GO:0072344">
    <property type="term" value="P:rescue of stalled ribosome"/>
    <property type="evidence" value="ECO:0007669"/>
    <property type="project" value="UniProtKB-UniRule"/>
</dbReference>
<dbReference type="InterPro" id="IPR001328">
    <property type="entry name" value="Pept_tRNA_hydro"/>
</dbReference>
<reference evidence="10" key="2">
    <citation type="submission" date="2020-09" db="EMBL/GenBank/DDBJ databases">
        <authorList>
            <person name="Sun Q."/>
            <person name="Kim S."/>
        </authorList>
    </citation>
    <scope>NUCLEOTIDE SEQUENCE</scope>
    <source>
        <strain evidence="10">KCTC 32501</strain>
    </source>
</reference>
<protein>
    <recommendedName>
        <fullName evidence="6 7">Peptidyl-tRNA hydrolase</fullName>
        <shortName evidence="7">Pth</shortName>
        <ecNumber evidence="1 7">3.1.1.29</ecNumber>
    </recommendedName>
</protein>
<keyword evidence="4 7" id="KW-0694">RNA-binding</keyword>
<comment type="similarity">
    <text evidence="5 7 9">Belongs to the PTH family.</text>
</comment>
<feature type="binding site" evidence="7">
    <location>
        <position position="117"/>
    </location>
    <ligand>
        <name>tRNA</name>
        <dbReference type="ChEBI" id="CHEBI:17843"/>
    </ligand>
</feature>